<dbReference type="EMBL" id="JACHMO010000001">
    <property type="protein sequence ID" value="MBB5803396.1"/>
    <property type="molecule type" value="Genomic_DNA"/>
</dbReference>
<reference evidence="3 4" key="1">
    <citation type="submission" date="2020-08" db="EMBL/GenBank/DDBJ databases">
        <title>Sequencing the genomes of 1000 actinobacteria strains.</title>
        <authorList>
            <person name="Klenk H.-P."/>
        </authorList>
    </citation>
    <scope>NUCLEOTIDE SEQUENCE [LARGE SCALE GENOMIC DNA]</scope>
    <source>
        <strain evidence="3 4">DSM 45486</strain>
    </source>
</reference>
<feature type="transmembrane region" description="Helical" evidence="2">
    <location>
        <begin position="149"/>
        <end position="169"/>
    </location>
</feature>
<keyword evidence="2" id="KW-1133">Transmembrane helix</keyword>
<feature type="compositionally biased region" description="Basic and acidic residues" evidence="1">
    <location>
        <begin position="272"/>
        <end position="285"/>
    </location>
</feature>
<feature type="compositionally biased region" description="Basic and acidic residues" evidence="1">
    <location>
        <begin position="196"/>
        <end position="209"/>
    </location>
</feature>
<sequence length="332" mass="35145">MIGLVRYLGSDLLRSQRFLLPMLLYVVLLAPLLGGDPGPSPQLWTFTALVLCPVSCWLAVTVANSEDPVQRQVTIAAAGGPTRVAVGVLVTCVLADTVLVAIAMCWPILTSSYAFPAQAVIAGVLAHVAVAGTGTAAGLLCARPVLHGVGWSAVVGGGTVFIAVTQNWLPPVGLAVRSLNESPVPTSTLALGAEPAQRDATELGRDPPAHGELEVDVRVVHQLVSHRLSDQPHDQRTRRERDHEPDRAAVRGRAQQLHRQQVNRHERRQRGHRGDGLQHHARSDSAAHGLQHGAQAVLTPGHQWATRSGLTANTASRVATASTAALTRNAVA</sequence>
<feature type="compositionally biased region" description="Basic residues" evidence="1">
    <location>
        <begin position="261"/>
        <end position="271"/>
    </location>
</feature>
<proteinExistence type="predicted"/>
<evidence type="ECO:0000313" key="4">
    <source>
        <dbReference type="Proteomes" id="UP000552097"/>
    </source>
</evidence>
<organism evidence="3 4">
    <name type="scientific">Saccharothrix ecbatanensis</name>
    <dbReference type="NCBI Taxonomy" id="1105145"/>
    <lineage>
        <taxon>Bacteria</taxon>
        <taxon>Bacillati</taxon>
        <taxon>Actinomycetota</taxon>
        <taxon>Actinomycetes</taxon>
        <taxon>Pseudonocardiales</taxon>
        <taxon>Pseudonocardiaceae</taxon>
        <taxon>Saccharothrix</taxon>
    </lineage>
</organism>
<gene>
    <name evidence="3" type="ORF">F4560_003164</name>
</gene>
<keyword evidence="2" id="KW-0812">Transmembrane</keyword>
<name>A0A7W9M104_9PSEU</name>
<feature type="region of interest" description="Disordered" evidence="1">
    <location>
        <begin position="187"/>
        <end position="209"/>
    </location>
</feature>
<evidence type="ECO:0000256" key="2">
    <source>
        <dbReference type="SAM" id="Phobius"/>
    </source>
</evidence>
<feature type="compositionally biased region" description="Basic and acidic residues" evidence="1">
    <location>
        <begin position="227"/>
        <end position="249"/>
    </location>
</feature>
<feature type="transmembrane region" description="Helical" evidence="2">
    <location>
        <begin position="44"/>
        <end position="63"/>
    </location>
</feature>
<feature type="transmembrane region" description="Helical" evidence="2">
    <location>
        <begin position="115"/>
        <end position="142"/>
    </location>
</feature>
<feature type="transmembrane region" description="Helical" evidence="2">
    <location>
        <begin position="84"/>
        <end position="109"/>
    </location>
</feature>
<dbReference type="Proteomes" id="UP000552097">
    <property type="component" value="Unassembled WGS sequence"/>
</dbReference>
<dbReference type="AlphaFoldDB" id="A0A7W9M104"/>
<evidence type="ECO:0000256" key="1">
    <source>
        <dbReference type="SAM" id="MobiDB-lite"/>
    </source>
</evidence>
<dbReference type="RefSeq" id="WP_184920722.1">
    <property type="nucleotide sequence ID" value="NZ_JACHMO010000001.1"/>
</dbReference>
<keyword evidence="4" id="KW-1185">Reference proteome</keyword>
<accession>A0A7W9M104</accession>
<feature type="region of interest" description="Disordered" evidence="1">
    <location>
        <begin position="225"/>
        <end position="290"/>
    </location>
</feature>
<keyword evidence="2" id="KW-0472">Membrane</keyword>
<evidence type="ECO:0000313" key="3">
    <source>
        <dbReference type="EMBL" id="MBB5803396.1"/>
    </source>
</evidence>
<protein>
    <submittedName>
        <fullName evidence="3">Uncharacterized protein</fullName>
    </submittedName>
</protein>
<comment type="caution">
    <text evidence="3">The sequence shown here is derived from an EMBL/GenBank/DDBJ whole genome shotgun (WGS) entry which is preliminary data.</text>
</comment>